<dbReference type="EMBL" id="CP016779">
    <property type="protein sequence ID" value="ASY24328.1"/>
    <property type="molecule type" value="Genomic_DNA"/>
</dbReference>
<feature type="active site" description="Proton acceptor" evidence="2">
    <location>
        <position position="54"/>
    </location>
</feature>
<dbReference type="AlphaFoldDB" id="A0A249L5F2"/>
<dbReference type="GO" id="GO:0000271">
    <property type="term" value="P:polysaccharide biosynthetic process"/>
    <property type="evidence" value="ECO:0007669"/>
    <property type="project" value="TreeGrafter"/>
</dbReference>
<evidence type="ECO:0000256" key="1">
    <source>
        <dbReference type="ARBA" id="ARBA00010154"/>
    </source>
</evidence>
<dbReference type="SUPFAM" id="SSF51182">
    <property type="entry name" value="RmlC-like cupins"/>
    <property type="match status" value="1"/>
</dbReference>
<dbReference type="InterPro" id="IPR014710">
    <property type="entry name" value="RmlC-like_jellyroll"/>
</dbReference>
<sequence length="170" mass="19782">MRKVESIYLPVHRDRRGTFQRLYDYDLFENFLPLPLMQVSVSTNPKVGTLRGLHYQAKPAQEWKIVQCIQGEVWDLVLDLRKDSQTYGQFNFFTLSQRNNLALIIPPGYAHGFQTLRKNSVVTYFMTARYDVELSRQINAKDANLGIPWPLPITEISDADLEANSWPQEF</sequence>
<accession>A0A249L5F2</accession>
<dbReference type="PANTHER" id="PTHR21047">
    <property type="entry name" value="DTDP-6-DEOXY-D-GLUCOSE-3,5 EPIMERASE"/>
    <property type="match status" value="1"/>
</dbReference>
<gene>
    <name evidence="4" type="ORF">B1sIIB91_05500</name>
</gene>
<feature type="site" description="Participates in a stacking interaction with the thymidine ring of dTDP-4-oxo-6-deoxyglucose" evidence="3">
    <location>
        <position position="130"/>
    </location>
</feature>
<dbReference type="GO" id="GO:0008830">
    <property type="term" value="F:dTDP-4-dehydrorhamnose 3,5-epimerase activity"/>
    <property type="evidence" value="ECO:0007669"/>
    <property type="project" value="InterPro"/>
</dbReference>
<evidence type="ECO:0000313" key="4">
    <source>
        <dbReference type="EMBL" id="ASY24328.1"/>
    </source>
</evidence>
<name>A0A249L5F2_9ACTN</name>
<dbReference type="PANTHER" id="PTHR21047:SF2">
    <property type="entry name" value="THYMIDINE DIPHOSPHO-4-KETO-RHAMNOSE 3,5-EPIMERASE"/>
    <property type="match status" value="1"/>
</dbReference>
<dbReference type="CDD" id="cd00438">
    <property type="entry name" value="cupin_RmlC"/>
    <property type="match status" value="1"/>
</dbReference>
<protein>
    <submittedName>
        <fullName evidence="4">dTDP-4-dehydrorhamnose 3,5-epimerase</fullName>
    </submittedName>
</protein>
<dbReference type="GO" id="GO:0005829">
    <property type="term" value="C:cytosol"/>
    <property type="evidence" value="ECO:0007669"/>
    <property type="project" value="TreeGrafter"/>
</dbReference>
<dbReference type="GO" id="GO:0019305">
    <property type="term" value="P:dTDP-rhamnose biosynthetic process"/>
    <property type="evidence" value="ECO:0007669"/>
    <property type="project" value="TreeGrafter"/>
</dbReference>
<evidence type="ECO:0000313" key="5">
    <source>
        <dbReference type="Proteomes" id="UP000217210"/>
    </source>
</evidence>
<dbReference type="RefSeq" id="WP_095688586.1">
    <property type="nucleotide sequence ID" value="NZ_CP016779.1"/>
</dbReference>
<evidence type="ECO:0000256" key="2">
    <source>
        <dbReference type="PIRSR" id="PIRSR600888-1"/>
    </source>
</evidence>
<reference evidence="4 5" key="1">
    <citation type="submission" date="2016-07" db="EMBL/GenBank/DDBJ databases">
        <title>High microdiversification within the ubiquitous acI lineage of Actinobacteria.</title>
        <authorList>
            <person name="Neuenschwander S.M."/>
            <person name="Salcher M."/>
            <person name="Ghai R."/>
            <person name="Pernthaler J."/>
        </authorList>
    </citation>
    <scope>NUCLEOTIDE SEQUENCE [LARGE SCALE GENOMIC DNA]</scope>
    <source>
        <strain evidence="4">MMS-IIB-91</strain>
    </source>
</reference>
<dbReference type="Proteomes" id="UP000217210">
    <property type="component" value="Chromosome"/>
</dbReference>
<dbReference type="OrthoDB" id="9800680at2"/>
<evidence type="ECO:0000256" key="3">
    <source>
        <dbReference type="PIRSR" id="PIRSR600888-3"/>
    </source>
</evidence>
<dbReference type="InterPro" id="IPR011051">
    <property type="entry name" value="RmlC_Cupin_sf"/>
</dbReference>
<dbReference type="Gene3D" id="2.60.120.10">
    <property type="entry name" value="Jelly Rolls"/>
    <property type="match status" value="1"/>
</dbReference>
<dbReference type="InterPro" id="IPR000888">
    <property type="entry name" value="RmlC-like"/>
</dbReference>
<dbReference type="Pfam" id="PF00908">
    <property type="entry name" value="dTDP_sugar_isom"/>
    <property type="match status" value="1"/>
</dbReference>
<dbReference type="KEGG" id="nab:B1sIIB91_05500"/>
<proteinExistence type="inferred from homology"/>
<comment type="similarity">
    <text evidence="1">Belongs to the dTDP-4-dehydrorhamnose 3,5-epimerase family.</text>
</comment>
<organism evidence="4 5">
    <name type="scientific">Candidatus Nanopelagicus abundans</name>
    <dbReference type="NCBI Taxonomy" id="1884916"/>
    <lineage>
        <taxon>Bacteria</taxon>
        <taxon>Bacillati</taxon>
        <taxon>Actinomycetota</taxon>
        <taxon>Actinomycetes</taxon>
        <taxon>Candidatus Nanopelagicales</taxon>
        <taxon>Candidatus Nanopelagicaceae</taxon>
        <taxon>Candidatus Nanopelagicus</taxon>
    </lineage>
</organism>
<feature type="active site" description="Proton donor" evidence="2">
    <location>
        <position position="124"/>
    </location>
</feature>
<keyword evidence="5" id="KW-1185">Reference proteome</keyword>